<evidence type="ECO:0000313" key="2">
    <source>
        <dbReference type="Proteomes" id="UP000278627"/>
    </source>
</evidence>
<reference evidence="3" key="1">
    <citation type="submission" date="2017-02" db="UniProtKB">
        <authorList>
            <consortium name="WormBaseParasite"/>
        </authorList>
    </citation>
    <scope>IDENTIFICATION</scope>
</reference>
<sequence length="91" mass="10014">MTMTLVILRAGIMVRIDMTQMETTKHNTCPCTSVEIFHIFVQRRQIILVGVSTHVLQLCLGKPNLITLTIAVKPPTLLGDSTPESAIISVL</sequence>
<dbReference type="AlphaFoldDB" id="A0A0N4TV16"/>
<dbReference type="Proteomes" id="UP000278627">
    <property type="component" value="Unassembled WGS sequence"/>
</dbReference>
<dbReference type="EMBL" id="UZAD01013308">
    <property type="protein sequence ID" value="VDN93813.1"/>
    <property type="molecule type" value="Genomic_DNA"/>
</dbReference>
<dbReference type="WBParaSite" id="BPAG_0001266501-mRNA-1">
    <property type="protein sequence ID" value="BPAG_0001266501-mRNA-1"/>
    <property type="gene ID" value="BPAG_0001266501"/>
</dbReference>
<evidence type="ECO:0000313" key="1">
    <source>
        <dbReference type="EMBL" id="VDN93813.1"/>
    </source>
</evidence>
<name>A0A0N4TV16_BRUPA</name>
<proteinExistence type="predicted"/>
<keyword evidence="2" id="KW-1185">Reference proteome</keyword>
<protein>
    <submittedName>
        <fullName evidence="3">Secreted protein</fullName>
    </submittedName>
</protein>
<reference evidence="1 2" key="2">
    <citation type="submission" date="2018-11" db="EMBL/GenBank/DDBJ databases">
        <authorList>
            <consortium name="Pathogen Informatics"/>
        </authorList>
    </citation>
    <scope>NUCLEOTIDE SEQUENCE [LARGE SCALE GENOMIC DNA]</scope>
</reference>
<gene>
    <name evidence="1" type="ORF">BPAG_LOCUS12627</name>
</gene>
<accession>A0A0N4TV16</accession>
<organism evidence="3">
    <name type="scientific">Brugia pahangi</name>
    <name type="common">Filarial nematode worm</name>
    <dbReference type="NCBI Taxonomy" id="6280"/>
    <lineage>
        <taxon>Eukaryota</taxon>
        <taxon>Metazoa</taxon>
        <taxon>Ecdysozoa</taxon>
        <taxon>Nematoda</taxon>
        <taxon>Chromadorea</taxon>
        <taxon>Rhabditida</taxon>
        <taxon>Spirurina</taxon>
        <taxon>Spiruromorpha</taxon>
        <taxon>Filarioidea</taxon>
        <taxon>Onchocercidae</taxon>
        <taxon>Brugia</taxon>
    </lineage>
</organism>
<evidence type="ECO:0000313" key="3">
    <source>
        <dbReference type="WBParaSite" id="BPAG_0001266501-mRNA-1"/>
    </source>
</evidence>